<dbReference type="EMBL" id="JBIENY010000121">
    <property type="protein sequence ID" value="MFG6295192.1"/>
    <property type="molecule type" value="Genomic_DNA"/>
</dbReference>
<reference evidence="4" key="1">
    <citation type="submission" date="2023-03" db="EMBL/GenBank/DDBJ databases">
        <title>Borrelidin-producing and root-colonizing Streptomyces rochei is a potent biopesticide for soil-borne oomycete-caused plant diseases.</title>
        <authorList>
            <person name="Zhou D."/>
            <person name="Wang X."/>
            <person name="Navarro-Munoz J.C."/>
            <person name="Li W."/>
            <person name="Li J."/>
            <person name="Jiu M."/>
            <person name="Deng S."/>
            <person name="Ye Y."/>
            <person name="Daly P."/>
            <person name="Wei L."/>
        </authorList>
    </citation>
    <scope>NUCLEOTIDE SEQUENCE</scope>
    <source>
        <strain evidence="4">JK1</strain>
    </source>
</reference>
<evidence type="ECO:0000313" key="4">
    <source>
        <dbReference type="EMBL" id="WMC87614.1"/>
    </source>
</evidence>
<feature type="transmembrane region" description="Helical" evidence="2">
    <location>
        <begin position="204"/>
        <end position="221"/>
    </location>
</feature>
<sequence length="269" mass="29966">MSVRNGSPYGKSASKAMKDAGTKETGHRGLESACDDFANSWDYGFGQLSKLRVRGEVTLRRHLRKLLRETGSEGRPSGSHRAPTASGEAEASFTTEVPWPSLWKFAQFAYIAEQYGYRYSGPDPELRDSGTPFFVFRPLPDARERADRTRERFPGALEGGRLPGMRAWPVPVLTLPGARSEVRLLHARIAIDYYGALGRQRIRPWLIGIPAVFLLFLLVNGELHATGLRVAVGLSAALLIALAASRVFMRRRRAAHERLLERSGVRWPP</sequence>
<dbReference type="Proteomes" id="UP001231701">
    <property type="component" value="Chromosome"/>
</dbReference>
<dbReference type="Proteomes" id="UP001605990">
    <property type="component" value="Unassembled WGS sequence"/>
</dbReference>
<dbReference type="GeneID" id="90944255"/>
<reference evidence="3 6" key="2">
    <citation type="submission" date="2024-10" db="EMBL/GenBank/DDBJ databases">
        <title>Draft genome assembly of a novel steroid transforming actinomycete isolated from African clawed frog Xenopus laevis.</title>
        <authorList>
            <person name="Bragin E."/>
            <person name="Kollerov V."/>
            <person name="Donova M.V."/>
        </authorList>
    </citation>
    <scope>NUCLEOTIDE SEQUENCE [LARGE SCALE GENOMIC DNA]</scope>
    <source>
        <strain evidence="3 6">MTOC-St3</strain>
    </source>
</reference>
<keyword evidence="2" id="KW-1133">Transmembrane helix</keyword>
<dbReference type="RefSeq" id="WP_233535286.1">
    <property type="nucleotide sequence ID" value="NZ_CP121271.1"/>
</dbReference>
<feature type="compositionally biased region" description="Basic and acidic residues" evidence="1">
    <location>
        <begin position="16"/>
        <end position="28"/>
    </location>
</feature>
<protein>
    <recommendedName>
        <fullName evidence="7">DUF2812 domain-containing protein</fullName>
    </recommendedName>
</protein>
<dbReference type="EMBL" id="CP121271">
    <property type="protein sequence ID" value="WMC87614.1"/>
    <property type="molecule type" value="Genomic_DNA"/>
</dbReference>
<evidence type="ECO:0000313" key="5">
    <source>
        <dbReference type="Proteomes" id="UP001231701"/>
    </source>
</evidence>
<feature type="region of interest" description="Disordered" evidence="1">
    <location>
        <begin position="68"/>
        <end position="91"/>
    </location>
</feature>
<evidence type="ECO:0000313" key="6">
    <source>
        <dbReference type="Proteomes" id="UP001605990"/>
    </source>
</evidence>
<evidence type="ECO:0008006" key="7">
    <source>
        <dbReference type="Google" id="ProtNLM"/>
    </source>
</evidence>
<keyword evidence="6" id="KW-1185">Reference proteome</keyword>
<evidence type="ECO:0000256" key="2">
    <source>
        <dbReference type="SAM" id="Phobius"/>
    </source>
</evidence>
<evidence type="ECO:0000256" key="1">
    <source>
        <dbReference type="SAM" id="MobiDB-lite"/>
    </source>
</evidence>
<organism evidence="4 5">
    <name type="scientific">Streptomyces rochei</name>
    <name type="common">Streptomyces parvullus</name>
    <dbReference type="NCBI Taxonomy" id="1928"/>
    <lineage>
        <taxon>Bacteria</taxon>
        <taxon>Bacillati</taxon>
        <taxon>Actinomycetota</taxon>
        <taxon>Actinomycetes</taxon>
        <taxon>Kitasatosporales</taxon>
        <taxon>Streptomycetaceae</taxon>
        <taxon>Streptomyces</taxon>
        <taxon>Streptomyces rochei group</taxon>
    </lineage>
</organism>
<keyword evidence="2" id="KW-0472">Membrane</keyword>
<evidence type="ECO:0000313" key="3">
    <source>
        <dbReference type="EMBL" id="MFG6295192.1"/>
    </source>
</evidence>
<name>A0AAX3ZKA2_STRRO</name>
<accession>A0AAX3ZKA2</accession>
<proteinExistence type="predicted"/>
<feature type="transmembrane region" description="Helical" evidence="2">
    <location>
        <begin position="227"/>
        <end position="249"/>
    </location>
</feature>
<keyword evidence="2" id="KW-0812">Transmembrane</keyword>
<gene>
    <name evidence="3" type="ORF">ACGU38_07440</name>
    <name evidence="4" type="ORF">P7W03_19490</name>
</gene>
<dbReference type="AlphaFoldDB" id="A0AAX3ZKA2"/>
<feature type="region of interest" description="Disordered" evidence="1">
    <location>
        <begin position="1"/>
        <end position="28"/>
    </location>
</feature>